<dbReference type="EMBL" id="CP017019">
    <property type="protein sequence ID" value="AOQ23283.1"/>
    <property type="molecule type" value="Genomic_DNA"/>
</dbReference>
<dbReference type="AlphaFoldDB" id="A0A1D7X8N7"/>
<reference evidence="1 4" key="2">
    <citation type="submission" date="2016-08" db="EMBL/GenBank/DDBJ databases">
        <title>Moorella thermoacetica DSM 103132.</title>
        <authorList>
            <person name="Jendresen C.B."/>
            <person name="Redl S.M."/>
            <person name="Jensen T.O."/>
            <person name="Nielsen A.T."/>
        </authorList>
    </citation>
    <scope>NUCLEOTIDE SEQUENCE [LARGE SCALE GENOMIC DNA]</scope>
    <source>
        <strain evidence="1 4">DSM 103132</strain>
    </source>
</reference>
<dbReference type="Proteomes" id="UP000094598">
    <property type="component" value="Chromosome"/>
</dbReference>
<protein>
    <recommendedName>
        <fullName evidence="7">Transcriptional regulator</fullName>
    </recommendedName>
</protein>
<reference evidence="2 5" key="1">
    <citation type="submission" date="2016-08" db="EMBL/GenBank/DDBJ databases">
        <title>Genome-based comparison of Moorella thermoacetic strains.</title>
        <authorList>
            <person name="Poehlein A."/>
            <person name="Bengelsdorf F.R."/>
            <person name="Esser C."/>
            <person name="Duerre P."/>
            <person name="Daniel R."/>
        </authorList>
    </citation>
    <scope>NUCLEOTIDE SEQUENCE [LARGE SCALE GENOMIC DNA]</scope>
    <source>
        <strain evidence="2 5">DSM 11768</strain>
    </source>
</reference>
<dbReference type="InterPro" id="IPR025427">
    <property type="entry name" value="DUF4160"/>
</dbReference>
<gene>
    <name evidence="1" type="ORF">Maut_00821</name>
    <name evidence="2" type="ORF">MOOR_21650</name>
    <name evidence="3" type="ORF">MTAT_18130</name>
</gene>
<evidence type="ECO:0000313" key="4">
    <source>
        <dbReference type="Proteomes" id="UP000094598"/>
    </source>
</evidence>
<evidence type="ECO:0000313" key="5">
    <source>
        <dbReference type="Proteomes" id="UP000182743"/>
    </source>
</evidence>
<evidence type="ECO:0008006" key="7">
    <source>
        <dbReference type="Google" id="ProtNLM"/>
    </source>
</evidence>
<evidence type="ECO:0000313" key="6">
    <source>
        <dbReference type="Proteomes" id="UP000322283"/>
    </source>
</evidence>
<dbReference type="PATRIC" id="fig|1525.10.peg.1601"/>
<organism evidence="2 5">
    <name type="scientific">Neomoorella thermoacetica</name>
    <name type="common">Clostridium thermoaceticum</name>
    <dbReference type="NCBI Taxonomy" id="1525"/>
    <lineage>
        <taxon>Bacteria</taxon>
        <taxon>Bacillati</taxon>
        <taxon>Bacillota</taxon>
        <taxon>Clostridia</taxon>
        <taxon>Neomoorellales</taxon>
        <taxon>Neomoorellaceae</taxon>
        <taxon>Neomoorella</taxon>
    </lineage>
</organism>
<dbReference type="Proteomes" id="UP000322283">
    <property type="component" value="Unassembled WGS sequence"/>
</dbReference>
<keyword evidence="6" id="KW-1185">Reference proteome</keyword>
<dbReference type="EMBL" id="MIHH01000014">
    <property type="protein sequence ID" value="OIQ08195.1"/>
    <property type="molecule type" value="Genomic_DNA"/>
</dbReference>
<evidence type="ECO:0000313" key="2">
    <source>
        <dbReference type="EMBL" id="OIQ08195.1"/>
    </source>
</evidence>
<dbReference type="KEGG" id="mtho:MOTHE_c05680"/>
<dbReference type="EMBL" id="VCDX01000005">
    <property type="protein sequence ID" value="TYL12989.1"/>
    <property type="molecule type" value="Genomic_DNA"/>
</dbReference>
<dbReference type="OMA" id="FHAYYGE"/>
<accession>A0A1D7X8N7</accession>
<dbReference type="KEGG" id="mthz:MOTHA_c06570"/>
<sequence>MHPVKALKQGVKNGTMPIIARFYGIIIKMFFNEHLPPHFHALYGEYNAIFNINTLEMIEGDMPLRARKLVVEWAENHQKELEIMWETKEFKQLPGLE</sequence>
<name>A0A1D7X8N7_NEOTH</name>
<proteinExistence type="predicted"/>
<dbReference type="Pfam" id="PF13711">
    <property type="entry name" value="DUF4160"/>
    <property type="match status" value="1"/>
</dbReference>
<evidence type="ECO:0000313" key="3">
    <source>
        <dbReference type="EMBL" id="TYL12989.1"/>
    </source>
</evidence>
<reference evidence="3 6" key="3">
    <citation type="submission" date="2019-05" db="EMBL/GenBank/DDBJ databases">
        <title>Genome sequence of Moorella thermoacetica ATCC 33924.</title>
        <authorList>
            <person name="Poehlein A."/>
            <person name="Bengelsdorf F.R."/>
            <person name="Duerre P."/>
            <person name="Daniel R."/>
        </authorList>
    </citation>
    <scope>NUCLEOTIDE SEQUENCE [LARGE SCALE GENOMIC DNA]</scope>
    <source>
        <strain evidence="3 6">ATCC 33924</strain>
    </source>
</reference>
<evidence type="ECO:0000313" key="1">
    <source>
        <dbReference type="EMBL" id="AOQ23283.1"/>
    </source>
</evidence>
<dbReference type="Proteomes" id="UP000182743">
    <property type="component" value="Unassembled WGS sequence"/>
</dbReference>